<sequence length="454" mass="48616">MHRHDERCPRDRHRRPGHGPRGAQRSPMESAHMTVRNQLLPLNFAIALSLGLAGAASAAEPAPLFAAPAASLARSADADSAFKAAKAERAAVRVDLVRADAAQITETQDQLLLNLAPGVSLKAHKLQAETKPGGVVVWQGMVGDPNAQLKRINRFTGAELIDNPEESAILVRQGGQISGTVRSGGKLYRIDPLKGQGHAISLIDESKMPEDHPASYAALPYTPVKLDPRFDEAKAGEKAPTVVRVMVVYTQAAANAVGNTLTKANLAITESNQSFANSAVNVRFELAGQYTDSYVSAGFDTDLSRFAGTTDAYLNSYHTTRNTIKADVNVLIITDPAYCGLGYLNSSATNAFSVVGASCMTGYYSFAHEIGHNFGAHHDPSNGNNTIYPYGHGYWGPGNAWRTIMAYNCGSNCPRLNYWSNPNITYNGSPMGTAAKSNNARVLNERAATVAGFR</sequence>
<organism evidence="2 3">
    <name type="scientific">Lysobacter enzymogenes</name>
    <dbReference type="NCBI Taxonomy" id="69"/>
    <lineage>
        <taxon>Bacteria</taxon>
        <taxon>Pseudomonadati</taxon>
        <taxon>Pseudomonadota</taxon>
        <taxon>Gammaproteobacteria</taxon>
        <taxon>Lysobacterales</taxon>
        <taxon>Lysobacteraceae</taxon>
        <taxon>Lysobacter</taxon>
    </lineage>
</organism>
<feature type="region of interest" description="Disordered" evidence="1">
    <location>
        <begin position="1"/>
        <end position="30"/>
    </location>
</feature>
<dbReference type="EMBL" id="RCTY01000055">
    <property type="protein sequence ID" value="ROU04775.1"/>
    <property type="molecule type" value="Genomic_DNA"/>
</dbReference>
<dbReference type="InterPro" id="IPR024079">
    <property type="entry name" value="MetalloPept_cat_dom_sf"/>
</dbReference>
<reference evidence="2 3" key="1">
    <citation type="submission" date="2018-10" db="EMBL/GenBank/DDBJ databases">
        <title>The genome of Lysobacter enzymogenes OH11.</title>
        <authorList>
            <person name="Liu F."/>
            <person name="Zhao Y."/>
            <person name="Qian G."/>
            <person name="Chen Y."/>
            <person name="Xu H."/>
        </authorList>
    </citation>
    <scope>NUCLEOTIDE SEQUENCE [LARGE SCALE GENOMIC DNA]</scope>
    <source>
        <strain evidence="2 3">OH11</strain>
    </source>
</reference>
<accession>A0A3N2RBJ0</accession>
<gene>
    <name evidence="2" type="ORF">D9T17_21875</name>
</gene>
<dbReference type="SUPFAM" id="SSF55486">
    <property type="entry name" value="Metalloproteases ('zincins'), catalytic domain"/>
    <property type="match status" value="1"/>
</dbReference>
<evidence type="ECO:0000256" key="1">
    <source>
        <dbReference type="SAM" id="MobiDB-lite"/>
    </source>
</evidence>
<evidence type="ECO:0000313" key="2">
    <source>
        <dbReference type="EMBL" id="ROU04775.1"/>
    </source>
</evidence>
<name>A0A3N2RBJ0_LYSEN</name>
<protein>
    <submittedName>
        <fullName evidence="2">Peptidyl-Asp metalloendopeptidase</fullName>
    </submittedName>
</protein>
<dbReference type="Proteomes" id="UP000275910">
    <property type="component" value="Unassembled WGS sequence"/>
</dbReference>
<dbReference type="Pfam" id="PF13688">
    <property type="entry name" value="Reprolysin_5"/>
    <property type="match status" value="1"/>
</dbReference>
<dbReference type="Gene3D" id="3.40.390.10">
    <property type="entry name" value="Collagenase (Catalytic Domain)"/>
    <property type="match status" value="1"/>
</dbReference>
<proteinExistence type="predicted"/>
<dbReference type="AlphaFoldDB" id="A0A3N2RBJ0"/>
<dbReference type="GO" id="GO:0008237">
    <property type="term" value="F:metallopeptidase activity"/>
    <property type="evidence" value="ECO:0007669"/>
    <property type="project" value="InterPro"/>
</dbReference>
<evidence type="ECO:0000313" key="3">
    <source>
        <dbReference type="Proteomes" id="UP000275910"/>
    </source>
</evidence>
<comment type="caution">
    <text evidence="2">The sequence shown here is derived from an EMBL/GenBank/DDBJ whole genome shotgun (WGS) entry which is preliminary data.</text>
</comment>